<proteinExistence type="predicted"/>
<evidence type="ECO:0000256" key="1">
    <source>
        <dbReference type="SAM" id="MobiDB-lite"/>
    </source>
</evidence>
<reference evidence="2" key="1">
    <citation type="submission" date="2024-04" db="UniProtKB">
        <authorList>
            <consortium name="EnsemblMetazoa"/>
        </authorList>
    </citation>
    <scope>IDENTIFICATION</scope>
    <source>
        <strain evidence="2">EBRO</strain>
    </source>
</reference>
<name>A0AAG5CYL2_ANOAO</name>
<evidence type="ECO:0000313" key="3">
    <source>
        <dbReference type="Proteomes" id="UP000075880"/>
    </source>
</evidence>
<dbReference type="Proteomes" id="UP000075880">
    <property type="component" value="Unassembled WGS sequence"/>
</dbReference>
<dbReference type="EnsemblMetazoa" id="ENSAATROPT004143">
    <property type="protein sequence ID" value="ENSAATROPP003977"/>
    <property type="gene ID" value="ENSAATROPG003284"/>
</dbReference>
<feature type="compositionally biased region" description="Gly residues" evidence="1">
    <location>
        <begin position="1"/>
        <end position="21"/>
    </location>
</feature>
<dbReference type="AlphaFoldDB" id="A0AAG5CYL2"/>
<protein>
    <submittedName>
        <fullName evidence="2">Uncharacterized protein</fullName>
    </submittedName>
</protein>
<sequence>MGKGKGGGGGGGGAAPQGGGALEAAVPPKVAMTLKVVLSVNQAATREEKRVARSDGVTVFNPFPGQHPLPTFFRKR</sequence>
<feature type="region of interest" description="Disordered" evidence="1">
    <location>
        <begin position="1"/>
        <end position="22"/>
    </location>
</feature>
<evidence type="ECO:0000313" key="2">
    <source>
        <dbReference type="EnsemblMetazoa" id="ENSAATROPP003977"/>
    </source>
</evidence>
<accession>A0AAG5CYL2</accession>
<keyword evidence="3" id="KW-1185">Reference proteome</keyword>
<organism evidence="2 3">
    <name type="scientific">Anopheles atroparvus</name>
    <name type="common">European mosquito</name>
    <dbReference type="NCBI Taxonomy" id="41427"/>
    <lineage>
        <taxon>Eukaryota</taxon>
        <taxon>Metazoa</taxon>
        <taxon>Ecdysozoa</taxon>
        <taxon>Arthropoda</taxon>
        <taxon>Hexapoda</taxon>
        <taxon>Insecta</taxon>
        <taxon>Pterygota</taxon>
        <taxon>Neoptera</taxon>
        <taxon>Endopterygota</taxon>
        <taxon>Diptera</taxon>
        <taxon>Nematocera</taxon>
        <taxon>Culicoidea</taxon>
        <taxon>Culicidae</taxon>
        <taxon>Anophelinae</taxon>
        <taxon>Anopheles</taxon>
    </lineage>
</organism>